<dbReference type="AlphaFoldDB" id="A0A4Z1SMS6"/>
<dbReference type="InterPro" id="IPR001279">
    <property type="entry name" value="Metallo-B-lactamas"/>
</dbReference>
<keyword evidence="4" id="KW-0862">Zinc</keyword>
<comment type="cofactor">
    <cofactor evidence="1">
        <name>Zn(2+)</name>
        <dbReference type="ChEBI" id="CHEBI:29105"/>
    </cofactor>
</comment>
<dbReference type="GO" id="GO:0046872">
    <property type="term" value="F:metal ion binding"/>
    <property type="evidence" value="ECO:0007669"/>
    <property type="project" value="UniProtKB-KW"/>
</dbReference>
<dbReference type="SMART" id="SM00849">
    <property type="entry name" value="Lactamase_B"/>
    <property type="match status" value="1"/>
</dbReference>
<dbReference type="SUPFAM" id="SSF56281">
    <property type="entry name" value="Metallo-hydrolase/oxidoreductase"/>
    <property type="match status" value="1"/>
</dbReference>
<name>A0A4Z1SMS6_GIAMU</name>
<evidence type="ECO:0000256" key="3">
    <source>
        <dbReference type="ARBA" id="ARBA00022801"/>
    </source>
</evidence>
<dbReference type="PANTHER" id="PTHR46233">
    <property type="entry name" value="HYDROXYACYLGLUTATHIONE HYDROLASE GLOC"/>
    <property type="match status" value="1"/>
</dbReference>
<proteinExistence type="predicted"/>
<dbReference type="CDD" id="cd06262">
    <property type="entry name" value="metallo-hydrolase-like_MBL-fold"/>
    <property type="match status" value="1"/>
</dbReference>
<keyword evidence="2" id="KW-0479">Metal-binding</keyword>
<comment type="caution">
    <text evidence="6">The sequence shown here is derived from an EMBL/GenBank/DDBJ whole genome shotgun (WGS) entry which is preliminary data.</text>
</comment>
<dbReference type="VEuPathDB" id="GiardiaDB:GMRT_14905"/>
<dbReference type="InterPro" id="IPR036866">
    <property type="entry name" value="RibonucZ/Hydroxyglut_hydro"/>
</dbReference>
<keyword evidence="7" id="KW-1185">Reference proteome</keyword>
<evidence type="ECO:0000256" key="4">
    <source>
        <dbReference type="ARBA" id="ARBA00022833"/>
    </source>
</evidence>
<keyword evidence="3 6" id="KW-0378">Hydrolase</keyword>
<dbReference type="GO" id="GO:0016787">
    <property type="term" value="F:hydrolase activity"/>
    <property type="evidence" value="ECO:0007669"/>
    <property type="project" value="UniProtKB-KW"/>
</dbReference>
<dbReference type="PANTHER" id="PTHR46233:SF3">
    <property type="entry name" value="HYDROXYACYLGLUTATHIONE HYDROLASE GLOC"/>
    <property type="match status" value="1"/>
</dbReference>
<feature type="domain" description="Metallo-beta-lactamase" evidence="5">
    <location>
        <begin position="14"/>
        <end position="201"/>
    </location>
</feature>
<evidence type="ECO:0000313" key="7">
    <source>
        <dbReference type="Proteomes" id="UP000315496"/>
    </source>
</evidence>
<protein>
    <submittedName>
        <fullName evidence="6">Hydroxyacylglutathione hydrolase</fullName>
    </submittedName>
</protein>
<dbReference type="InterPro" id="IPR051453">
    <property type="entry name" value="MBL_Glyoxalase_II"/>
</dbReference>
<accession>A0A4Z1SMS6</accession>
<dbReference type="Pfam" id="PF00753">
    <property type="entry name" value="Lactamase_B"/>
    <property type="match status" value="1"/>
</dbReference>
<organism evidence="6 7">
    <name type="scientific">Giardia muris</name>
    <dbReference type="NCBI Taxonomy" id="5742"/>
    <lineage>
        <taxon>Eukaryota</taxon>
        <taxon>Metamonada</taxon>
        <taxon>Diplomonadida</taxon>
        <taxon>Hexamitidae</taxon>
        <taxon>Giardiinae</taxon>
        <taxon>Giardia</taxon>
    </lineage>
</organism>
<evidence type="ECO:0000259" key="5">
    <source>
        <dbReference type="SMART" id="SM00849"/>
    </source>
</evidence>
<evidence type="ECO:0000256" key="1">
    <source>
        <dbReference type="ARBA" id="ARBA00001947"/>
    </source>
</evidence>
<gene>
    <name evidence="6" type="ORF">GMRT_14905</name>
</gene>
<dbReference type="EMBL" id="VDLU01000004">
    <property type="protein sequence ID" value="TNJ27014.1"/>
    <property type="molecule type" value="Genomic_DNA"/>
</dbReference>
<sequence length="218" mass="23990">MTLVVRTFPTGPLQANCYVAYNANSKRALVIDPGDKCPAVLECIKKEGLQVDQIVLTHAHFDHVFGVGYLQAELEKLGTRPKSYVHQSDKEHWAANRMFATFFGLTVPPDYPGEPDVLYTEVDMFDLGDELVFKVLHTPGHTPGSSVIYTLKGEAAFTGDTIFSNSVGRTDFPGGSHAQLCKSIDKIYATLPRSMTIYPGHNEEEQLGAAERAIRACL</sequence>
<evidence type="ECO:0000256" key="2">
    <source>
        <dbReference type="ARBA" id="ARBA00022723"/>
    </source>
</evidence>
<dbReference type="Proteomes" id="UP000315496">
    <property type="component" value="Chromosome 4"/>
</dbReference>
<dbReference type="OrthoDB" id="515692at2759"/>
<dbReference type="Gene3D" id="3.60.15.10">
    <property type="entry name" value="Ribonuclease Z/Hydroxyacylglutathione hydrolase-like"/>
    <property type="match status" value="1"/>
</dbReference>
<reference evidence="6 7" key="1">
    <citation type="submission" date="2019-05" db="EMBL/GenBank/DDBJ databases">
        <title>The compact genome of Giardia muris reveals important steps in the evolution of intestinal protozoan parasites.</title>
        <authorList>
            <person name="Xu F."/>
            <person name="Jimenez-Gonzalez A."/>
            <person name="Einarsson E."/>
            <person name="Astvaldsson A."/>
            <person name="Peirasmaki D."/>
            <person name="Eckmann L."/>
            <person name="Andersson J.O."/>
            <person name="Svard S.G."/>
            <person name="Jerlstrom-Hultqvist J."/>
        </authorList>
    </citation>
    <scope>NUCLEOTIDE SEQUENCE [LARGE SCALE GENOMIC DNA]</scope>
    <source>
        <strain evidence="6 7">Roberts-Thomson</strain>
    </source>
</reference>
<evidence type="ECO:0000313" key="6">
    <source>
        <dbReference type="EMBL" id="TNJ27014.1"/>
    </source>
</evidence>